<evidence type="ECO:0000313" key="3">
    <source>
        <dbReference type="EMBL" id="SMC85183.1"/>
    </source>
</evidence>
<feature type="compositionally biased region" description="Low complexity" evidence="1">
    <location>
        <begin position="43"/>
        <end position="54"/>
    </location>
</feature>
<accession>A0A1W2CIY9</accession>
<feature type="region of interest" description="Disordered" evidence="1">
    <location>
        <begin position="25"/>
        <end position="54"/>
    </location>
</feature>
<gene>
    <name evidence="3" type="ORF">SAMN05661093_02041</name>
</gene>
<keyword evidence="4" id="KW-1185">Reference proteome</keyword>
<sequence>MLTAAGIATATVAATLMHGLAGAAETKNETNSDTTTILGRNQAPAPASAGAPQPAIRPATTWYSDWSSFGSGSASGTTCVPMTLHLWC</sequence>
<evidence type="ECO:0000313" key="4">
    <source>
        <dbReference type="Proteomes" id="UP000192674"/>
    </source>
</evidence>
<name>A0A1W2CIY9_KIBAR</name>
<feature type="signal peptide" evidence="2">
    <location>
        <begin position="1"/>
        <end position="23"/>
    </location>
</feature>
<proteinExistence type="predicted"/>
<feature type="chain" id="PRO_5010700600" evidence="2">
    <location>
        <begin position="24"/>
        <end position="88"/>
    </location>
</feature>
<dbReference type="AlphaFoldDB" id="A0A1W2CIY9"/>
<dbReference type="Proteomes" id="UP000192674">
    <property type="component" value="Unassembled WGS sequence"/>
</dbReference>
<keyword evidence="2" id="KW-0732">Signal</keyword>
<protein>
    <submittedName>
        <fullName evidence="3">Uncharacterized protein</fullName>
    </submittedName>
</protein>
<feature type="compositionally biased region" description="Polar residues" evidence="1">
    <location>
        <begin position="29"/>
        <end position="39"/>
    </location>
</feature>
<organism evidence="3 4">
    <name type="scientific">Kibdelosporangium aridum</name>
    <dbReference type="NCBI Taxonomy" id="2030"/>
    <lineage>
        <taxon>Bacteria</taxon>
        <taxon>Bacillati</taxon>
        <taxon>Actinomycetota</taxon>
        <taxon>Actinomycetes</taxon>
        <taxon>Pseudonocardiales</taxon>
        <taxon>Pseudonocardiaceae</taxon>
        <taxon>Kibdelosporangium</taxon>
    </lineage>
</organism>
<dbReference type="EMBL" id="FWXV01000002">
    <property type="protein sequence ID" value="SMC85183.1"/>
    <property type="molecule type" value="Genomic_DNA"/>
</dbReference>
<reference evidence="3 4" key="1">
    <citation type="submission" date="2017-04" db="EMBL/GenBank/DDBJ databases">
        <authorList>
            <person name="Afonso C.L."/>
            <person name="Miller P.J."/>
            <person name="Scott M.A."/>
            <person name="Spackman E."/>
            <person name="Goraichik I."/>
            <person name="Dimitrov K.M."/>
            <person name="Suarez D.L."/>
            <person name="Swayne D.E."/>
        </authorList>
    </citation>
    <scope>NUCLEOTIDE SEQUENCE [LARGE SCALE GENOMIC DNA]</scope>
    <source>
        <strain evidence="3 4">DSM 43828</strain>
    </source>
</reference>
<evidence type="ECO:0000256" key="2">
    <source>
        <dbReference type="SAM" id="SignalP"/>
    </source>
</evidence>
<evidence type="ECO:0000256" key="1">
    <source>
        <dbReference type="SAM" id="MobiDB-lite"/>
    </source>
</evidence>